<dbReference type="PANTHER" id="PTHR47611:SF1">
    <property type="entry name" value="CCHC-TYPE DOMAIN-CONTAINING PROTEIN"/>
    <property type="match status" value="1"/>
</dbReference>
<dbReference type="InterPro" id="IPR012337">
    <property type="entry name" value="RNaseH-like_sf"/>
</dbReference>
<feature type="non-terminal residue" evidence="2">
    <location>
        <position position="225"/>
    </location>
</feature>
<comment type="caution">
    <text evidence="2">The sequence shown here is derived from an EMBL/GenBank/DDBJ whole genome shotgun (WGS) entry which is preliminary data.</text>
</comment>
<gene>
    <name evidence="2" type="ORF">GIL414_LOCUS81064</name>
</gene>
<protein>
    <recommendedName>
        <fullName evidence="1">HAT C-terminal dimerisation domain-containing protein</fullName>
    </recommendedName>
</protein>
<organism evidence="2 3">
    <name type="scientific">Rotaria magnacalcarata</name>
    <dbReference type="NCBI Taxonomy" id="392030"/>
    <lineage>
        <taxon>Eukaryota</taxon>
        <taxon>Metazoa</taxon>
        <taxon>Spiralia</taxon>
        <taxon>Gnathifera</taxon>
        <taxon>Rotifera</taxon>
        <taxon>Eurotatoria</taxon>
        <taxon>Bdelloidea</taxon>
        <taxon>Philodinida</taxon>
        <taxon>Philodinidae</taxon>
        <taxon>Rotaria</taxon>
    </lineage>
</organism>
<evidence type="ECO:0000259" key="1">
    <source>
        <dbReference type="Pfam" id="PF05699"/>
    </source>
</evidence>
<reference evidence="2" key="1">
    <citation type="submission" date="2021-02" db="EMBL/GenBank/DDBJ databases">
        <authorList>
            <person name="Nowell W R."/>
        </authorList>
    </citation>
    <scope>NUCLEOTIDE SEQUENCE</scope>
</reference>
<dbReference type="GO" id="GO:0046983">
    <property type="term" value="F:protein dimerization activity"/>
    <property type="evidence" value="ECO:0007669"/>
    <property type="project" value="InterPro"/>
</dbReference>
<evidence type="ECO:0000313" key="2">
    <source>
        <dbReference type="EMBL" id="CAF5214726.1"/>
    </source>
</evidence>
<accession>A0A8S3JC84</accession>
<proteinExistence type="predicted"/>
<dbReference type="AlphaFoldDB" id="A0A8S3JC84"/>
<dbReference type="SUPFAM" id="SSF53098">
    <property type="entry name" value="Ribonuclease H-like"/>
    <property type="match status" value="1"/>
</dbReference>
<name>A0A8S3JC84_9BILA</name>
<dbReference type="Proteomes" id="UP000681720">
    <property type="component" value="Unassembled WGS sequence"/>
</dbReference>
<dbReference type="PANTHER" id="PTHR47611">
    <property type="entry name" value="HAT DIMERISATION DOMAIN, C-TERMINAL"/>
    <property type="match status" value="1"/>
</dbReference>
<evidence type="ECO:0000313" key="3">
    <source>
        <dbReference type="Proteomes" id="UP000681720"/>
    </source>
</evidence>
<dbReference type="EMBL" id="CAJOBJ010356449">
    <property type="protein sequence ID" value="CAF5214726.1"/>
    <property type="molecule type" value="Genomic_DNA"/>
</dbReference>
<feature type="domain" description="HAT C-terminal dimerisation" evidence="1">
    <location>
        <begin position="71"/>
        <end position="151"/>
    </location>
</feature>
<dbReference type="Pfam" id="PF05699">
    <property type="entry name" value="Dimer_Tnp_hAT"/>
    <property type="match status" value="1"/>
</dbReference>
<sequence length="225" mass="25621">KKAHDLLKKEINKRHGKQYLRFNTQQTNASFDSEAESPQQISLLSNGSNDFLSECYDQPSAAGVVAINDEFKRYLQSNDTLIDNEDLLTFWKRQKNLYPILYSIVCDILIIPASNTAVERLFSASGHAVTDTRTRLSAQKLDKLMFIKKNLSILKKIFGKSGKLYKHDLDFHSTNQKGEKRSHENLSSFDGNDIVDLNDSNDIVDLNDSNDIVDLNDSNDDSEEW</sequence>
<dbReference type="InterPro" id="IPR008906">
    <property type="entry name" value="HATC_C_dom"/>
</dbReference>